<sequence length="1563" mass="169916">MEEQVISEDEMPCDESLRASLRAIGLLLKAGQLGPNDDDDAVRSKTGRWCGAESIFGPFMSSVRDRRRAMAATYLTMVESTLVPEVAPKESLPTPPRSSGSDPTGAMNAIQQKCRPKHQVLVLKCYPRTNKGAVDVKPNSSELSYLLFYATSRRSKIQKIGSFLEKKTASDVWRLRIGNVQVTLRILTALIEKAPKDLPLVAPNVLKILDLILGSKDITMVESSIPTFEAFCENHDASSSFADQAYLAQYESIVRTYASLASTRENPGKGASSKPVLMRWRNAGLEAIRSVSSSEALSTVTGRQFDVIVPVILDNLWWDDDELLDTLLSRIQMEEKVQTEKLRRRTSTATVETGGTGGGANPIALTGTAFDVDKLAEEDIGVLAMQCLKQIFVVPNRPQIHSATESLFQFIESRVANGNTVVKTDDNTGKDHGWAISVYSAIARWAPVQDRYVILVTAMDHLFKAPVKDDNLKLHLTLTAMIGSLLRSDINLIGLSAMDVLLGLVQHMKKLIQLPGGFGRVEGETEETPSTLQGSGDVFAQRRELLERIQICIGDLATHVYYADQISDMISTILLRLKPSKSSSTSSSPQVENAEQPSSDDLNSSQPQLETILSRNVGKTAALKAIKNILLVANPRAQMSGSLNLSRNRVPIQVWENTHWLLRDPDGEVRKAYADALLTWLDRETTPADSKARDESAHHYRSSLKNSRELQSTSVAQRAASNASTREKPSRQRTQFLQLLHIAIYDNALQYVDYDPDIVLLHVLLTKLVSQLGVNAVQYGLPMVFRLQEDIPDAELPVQKVRLGSLCHGYFWAVTEKFDIENSAVGRAITNEVIRRRSKHFWTEGVAIPPPGLDLVGTPGVPKLQTKLPSTEVESEALLPFDDRSSFVESIAVSYADTSISPPNSPPQSPGRNFSHPILNSSIATTPAVPGTELPTSFREHMLTDWSRDAAMLALQAGSKSESLAGSKSGTMGTNRHHLTVNGANGHGQTGESSPLGSQRNLRPNSSQVPGGLSPMRQLRKSSVRSGVSPSPSESSRGVVASVDQLKMVLSGQVPATPIGTSAGLHHDSDSDSMVSYDFTPSELSFNPATSQTENGDGASLGRQRSSSQSRKGGPLNSNPLYEHNEDEEVPPVPPLPNHLGGLASSISIQDYAVKPAKRNLSSRGGDSLYHGEPHAGDDDTTMKPSTRIPLHLFTASSPLTATAGRPCFAAAAARAISTTTLKPAEVAPVVGTGPPPEPPVPDVAADDRAAVARARAERRQRQAEMLKHAKTIRTSAEAKASKPGALKRRFWNDVSVQEVDGALQIHLDSRPLRHPNTKQIMRLPSSKQHLASALAIEWDLITSAQQATKQHLIPLTSLACRALDIAEDDAATGAIRGAISTTLMRYLDTDSLLCWAPPAGAMDTRNDAGESLRDVQKRTTETVVGFLTTRVWPGVEIHPVLDGHSIVPRPQAEGVREVVQGWVMGLDAWELAGLERAVLASKSLITAARLVVEWSEGRVGECREARSARKFGIEEAATAASLEVSWQTGSWGEVEDTHDVEKEDLKRQLGSVVLLVSGTNRK</sequence>
<evidence type="ECO:0000256" key="3">
    <source>
        <dbReference type="ARBA" id="ARBA00010216"/>
    </source>
</evidence>
<dbReference type="Proteomes" id="UP000076552">
    <property type="component" value="Unassembled WGS sequence"/>
</dbReference>
<feature type="compositionally biased region" description="Polar residues" evidence="7">
    <location>
        <begin position="990"/>
        <end position="1009"/>
    </location>
</feature>
<dbReference type="SUPFAM" id="SSF160909">
    <property type="entry name" value="ATP12-like"/>
    <property type="match status" value="1"/>
</dbReference>
<feature type="compositionally biased region" description="Basic and acidic residues" evidence="7">
    <location>
        <begin position="1170"/>
        <end position="1182"/>
    </location>
</feature>
<evidence type="ECO:0000256" key="1">
    <source>
        <dbReference type="ARBA" id="ARBA00004173"/>
    </source>
</evidence>
<feature type="compositionally biased region" description="Polar residues" evidence="7">
    <location>
        <begin position="1082"/>
        <end position="1095"/>
    </location>
</feature>
<feature type="compositionally biased region" description="Polar residues" evidence="7">
    <location>
        <begin position="590"/>
        <end position="606"/>
    </location>
</feature>
<comment type="similarity">
    <text evidence="3">Belongs to the EFR3 family.</text>
</comment>
<dbReference type="STRING" id="708197.A0A166PZV7"/>
<feature type="region of interest" description="Disordered" evidence="7">
    <location>
        <begin position="1158"/>
        <end position="1184"/>
    </location>
</feature>
<evidence type="ECO:0000256" key="2">
    <source>
        <dbReference type="ARBA" id="ARBA00008231"/>
    </source>
</evidence>
<dbReference type="InterPro" id="IPR039786">
    <property type="entry name" value="EFR3"/>
</dbReference>
<accession>A0A166PZV7</accession>
<dbReference type="GO" id="GO:0005886">
    <property type="term" value="C:plasma membrane"/>
    <property type="evidence" value="ECO:0007669"/>
    <property type="project" value="TreeGrafter"/>
</dbReference>
<comment type="similarity">
    <text evidence="2">Belongs to the ATP12 family.</text>
</comment>
<evidence type="ECO:0000256" key="7">
    <source>
        <dbReference type="SAM" id="MobiDB-lite"/>
    </source>
</evidence>
<feature type="region of interest" description="Disordered" evidence="7">
    <location>
        <begin position="897"/>
        <end position="929"/>
    </location>
</feature>
<evidence type="ECO:0000256" key="5">
    <source>
        <dbReference type="ARBA" id="ARBA00023128"/>
    </source>
</evidence>
<name>A0A166PZV7_9PEZI</name>
<comment type="subcellular location">
    <subcellularLocation>
        <location evidence="1">Mitochondrion</location>
    </subcellularLocation>
</comment>
<keyword evidence="4" id="KW-0809">Transit peptide</keyword>
<proteinExistence type="inferred from homology"/>
<dbReference type="PANTHER" id="PTHR47766:SF1">
    <property type="entry name" value="PROTEIN EFR3"/>
    <property type="match status" value="1"/>
</dbReference>
<feature type="region of interest" description="Disordered" evidence="7">
    <location>
        <begin position="687"/>
        <end position="729"/>
    </location>
</feature>
<dbReference type="Pfam" id="PF21072">
    <property type="entry name" value="EFR3"/>
    <property type="match status" value="1"/>
</dbReference>
<dbReference type="SUPFAM" id="SSF48371">
    <property type="entry name" value="ARM repeat"/>
    <property type="match status" value="1"/>
</dbReference>
<comment type="caution">
    <text evidence="8">The sequence shown here is derived from an EMBL/GenBank/DDBJ whole genome shotgun (WGS) entry which is preliminary data.</text>
</comment>
<dbReference type="PANTHER" id="PTHR47766">
    <property type="entry name" value="PROTEIN EFR3"/>
    <property type="match status" value="1"/>
</dbReference>
<feature type="compositionally biased region" description="Low complexity" evidence="7">
    <location>
        <begin position="1024"/>
        <end position="1039"/>
    </location>
</feature>
<feature type="region of interest" description="Disordered" evidence="7">
    <location>
        <begin position="1060"/>
        <end position="1142"/>
    </location>
</feature>
<reference evidence="8 9" key="1">
    <citation type="submission" date="2015-06" db="EMBL/GenBank/DDBJ databases">
        <title>Survival trade-offs in plant roots during colonization by closely related pathogenic and mutualistic fungi.</title>
        <authorList>
            <person name="Hacquard S."/>
            <person name="Kracher B."/>
            <person name="Hiruma K."/>
            <person name="Weinman A."/>
            <person name="Muench P."/>
            <person name="Garrido Oter R."/>
            <person name="Ver Loren van Themaat E."/>
            <person name="Dallerey J.-F."/>
            <person name="Damm U."/>
            <person name="Henrissat B."/>
            <person name="Lespinet O."/>
            <person name="Thon M."/>
            <person name="Kemen E."/>
            <person name="McHardy A.C."/>
            <person name="Schulze-Lefert P."/>
            <person name="O'Connell R.J."/>
        </authorList>
    </citation>
    <scope>NUCLEOTIDE SEQUENCE [LARGE SCALE GENOMIC DNA]</scope>
    <source>
        <strain evidence="8 9">0861</strain>
    </source>
</reference>
<dbReference type="GO" id="GO:0043461">
    <property type="term" value="P:proton-transporting ATP synthase complex assembly"/>
    <property type="evidence" value="ECO:0007669"/>
    <property type="project" value="InterPro"/>
</dbReference>
<feature type="compositionally biased region" description="Polar residues" evidence="7">
    <location>
        <begin position="961"/>
        <end position="974"/>
    </location>
</feature>
<feature type="region of interest" description="Disordered" evidence="7">
    <location>
        <begin position="86"/>
        <end position="105"/>
    </location>
</feature>
<dbReference type="InterPro" id="IPR016024">
    <property type="entry name" value="ARM-type_fold"/>
</dbReference>
<dbReference type="GO" id="GO:0072659">
    <property type="term" value="P:protein localization to plasma membrane"/>
    <property type="evidence" value="ECO:0007669"/>
    <property type="project" value="InterPro"/>
</dbReference>
<feature type="compositionally biased region" description="Basic and acidic residues" evidence="7">
    <location>
        <begin position="687"/>
        <end position="698"/>
    </location>
</feature>
<protein>
    <submittedName>
        <fullName evidence="8">Protein EFR3</fullName>
    </submittedName>
</protein>
<dbReference type="GO" id="GO:0005739">
    <property type="term" value="C:mitochondrion"/>
    <property type="evidence" value="ECO:0007669"/>
    <property type="project" value="UniProtKB-SubCell"/>
</dbReference>
<evidence type="ECO:0000313" key="9">
    <source>
        <dbReference type="Proteomes" id="UP000076552"/>
    </source>
</evidence>
<dbReference type="InterPro" id="IPR011419">
    <property type="entry name" value="ATP12_ATP_synth-F1-assembly"/>
</dbReference>
<keyword evidence="5" id="KW-0496">Mitochondrion</keyword>
<dbReference type="Gene3D" id="1.10.3580.10">
    <property type="entry name" value="ATP12 ATPase"/>
    <property type="match status" value="1"/>
</dbReference>
<feature type="region of interest" description="Disordered" evidence="7">
    <location>
        <begin position="961"/>
        <end position="1039"/>
    </location>
</feature>
<gene>
    <name evidence="8" type="ORF">CT0861_08108</name>
</gene>
<dbReference type="InterPro" id="IPR042272">
    <property type="entry name" value="ATP12_ATP_synth-F1-assembly_N"/>
</dbReference>
<evidence type="ECO:0000256" key="4">
    <source>
        <dbReference type="ARBA" id="ARBA00022946"/>
    </source>
</evidence>
<dbReference type="EMBL" id="LFIV01000147">
    <property type="protein sequence ID" value="KZL67361.1"/>
    <property type="molecule type" value="Genomic_DNA"/>
</dbReference>
<keyword evidence="6" id="KW-0143">Chaperone</keyword>
<dbReference type="InterPro" id="IPR023335">
    <property type="entry name" value="ATP12_ortho_dom_sf"/>
</dbReference>
<organism evidence="8 9">
    <name type="scientific">Colletotrichum tofieldiae</name>
    <dbReference type="NCBI Taxonomy" id="708197"/>
    <lineage>
        <taxon>Eukaryota</taxon>
        <taxon>Fungi</taxon>
        <taxon>Dikarya</taxon>
        <taxon>Ascomycota</taxon>
        <taxon>Pezizomycotina</taxon>
        <taxon>Sordariomycetes</taxon>
        <taxon>Hypocreomycetidae</taxon>
        <taxon>Glomerellales</taxon>
        <taxon>Glomerellaceae</taxon>
        <taxon>Colletotrichum</taxon>
        <taxon>Colletotrichum spaethianum species complex</taxon>
    </lineage>
</organism>
<dbReference type="Gene3D" id="3.30.2180.10">
    <property type="entry name" value="ATP12-like"/>
    <property type="match status" value="1"/>
</dbReference>
<dbReference type="InterPro" id="IPR049150">
    <property type="entry name" value="EFR3_HEAT-like_rpt"/>
</dbReference>
<evidence type="ECO:0000256" key="6">
    <source>
        <dbReference type="ARBA" id="ARBA00023186"/>
    </source>
</evidence>
<evidence type="ECO:0000313" key="8">
    <source>
        <dbReference type="EMBL" id="KZL67361.1"/>
    </source>
</evidence>
<feature type="compositionally biased region" description="Polar residues" evidence="7">
    <location>
        <begin position="703"/>
        <end position="724"/>
    </location>
</feature>
<feature type="region of interest" description="Disordered" evidence="7">
    <location>
        <begin position="581"/>
        <end position="606"/>
    </location>
</feature>
<dbReference type="Pfam" id="PF07542">
    <property type="entry name" value="ATP12"/>
    <property type="match status" value="1"/>
</dbReference>
<keyword evidence="9" id="KW-1185">Reference proteome</keyword>